<gene>
    <name evidence="17" type="ORF">MBAV_003045</name>
</gene>
<keyword evidence="8 15" id="KW-0808">Transferase</keyword>
<evidence type="ECO:0000256" key="11">
    <source>
        <dbReference type="ARBA" id="ARBA00022741"/>
    </source>
</evidence>
<proteinExistence type="inferred from homology"/>
<comment type="catalytic activity">
    <reaction evidence="13">
        <text>GMP + diphosphate = guanine + 5-phospho-alpha-D-ribose 1-diphosphate</text>
        <dbReference type="Rhea" id="RHEA:25424"/>
        <dbReference type="ChEBI" id="CHEBI:16235"/>
        <dbReference type="ChEBI" id="CHEBI:33019"/>
        <dbReference type="ChEBI" id="CHEBI:58017"/>
        <dbReference type="ChEBI" id="CHEBI:58115"/>
        <dbReference type="EC" id="2.4.2.8"/>
    </reaction>
    <physiologicalReaction direction="right-to-left" evidence="13">
        <dbReference type="Rhea" id="RHEA:25426"/>
    </physiologicalReaction>
</comment>
<dbReference type="GO" id="GO:0006166">
    <property type="term" value="P:purine ribonucleoside salvage"/>
    <property type="evidence" value="ECO:0007669"/>
    <property type="project" value="UniProtKB-KW"/>
</dbReference>
<dbReference type="GO" id="GO:0032264">
    <property type="term" value="P:IMP salvage"/>
    <property type="evidence" value="ECO:0007669"/>
    <property type="project" value="UniProtKB-UniPathway"/>
</dbReference>
<evidence type="ECO:0000256" key="4">
    <source>
        <dbReference type="ARBA" id="ARBA00008391"/>
    </source>
</evidence>
<evidence type="ECO:0000256" key="10">
    <source>
        <dbReference type="ARBA" id="ARBA00022726"/>
    </source>
</evidence>
<dbReference type="GO" id="GO:0000287">
    <property type="term" value="F:magnesium ion binding"/>
    <property type="evidence" value="ECO:0007669"/>
    <property type="project" value="TreeGrafter"/>
</dbReference>
<dbReference type="PATRIC" id="fig|29290.4.peg.4028"/>
<dbReference type="Gene3D" id="3.40.50.2020">
    <property type="match status" value="1"/>
</dbReference>
<dbReference type="GO" id="GO:0032263">
    <property type="term" value="P:GMP salvage"/>
    <property type="evidence" value="ECO:0007669"/>
    <property type="project" value="TreeGrafter"/>
</dbReference>
<comment type="catalytic activity">
    <reaction evidence="14">
        <text>IMP + diphosphate = hypoxanthine + 5-phospho-alpha-D-ribose 1-diphosphate</text>
        <dbReference type="Rhea" id="RHEA:17973"/>
        <dbReference type="ChEBI" id="CHEBI:17368"/>
        <dbReference type="ChEBI" id="CHEBI:33019"/>
        <dbReference type="ChEBI" id="CHEBI:58017"/>
        <dbReference type="ChEBI" id="CHEBI:58053"/>
        <dbReference type="EC" id="2.4.2.8"/>
    </reaction>
    <physiologicalReaction direction="right-to-left" evidence="14">
        <dbReference type="Rhea" id="RHEA:17975"/>
    </physiologicalReaction>
</comment>
<dbReference type="NCBIfam" id="TIGR01203">
    <property type="entry name" value="HGPRTase"/>
    <property type="match status" value="1"/>
</dbReference>
<dbReference type="SUPFAM" id="SSF53271">
    <property type="entry name" value="PRTase-like"/>
    <property type="match status" value="1"/>
</dbReference>
<dbReference type="GO" id="GO:0006178">
    <property type="term" value="P:guanine salvage"/>
    <property type="evidence" value="ECO:0007669"/>
    <property type="project" value="TreeGrafter"/>
</dbReference>
<dbReference type="GO" id="GO:0000166">
    <property type="term" value="F:nucleotide binding"/>
    <property type="evidence" value="ECO:0007669"/>
    <property type="project" value="UniProtKB-KW"/>
</dbReference>
<protein>
    <recommendedName>
        <fullName evidence="5 15">Hypoxanthine phosphoribosyltransferase</fullName>
        <ecNumber evidence="5 15">2.4.2.8</ecNumber>
    </recommendedName>
</protein>
<dbReference type="InterPro" id="IPR029057">
    <property type="entry name" value="PRTase-like"/>
</dbReference>
<feature type="domain" description="Phosphoribosyltransferase" evidence="16">
    <location>
        <begin position="15"/>
        <end position="156"/>
    </location>
</feature>
<dbReference type="EC" id="2.4.2.8" evidence="5 15"/>
<dbReference type="CDD" id="cd06223">
    <property type="entry name" value="PRTases_typeI"/>
    <property type="match status" value="1"/>
</dbReference>
<comment type="subcellular location">
    <subcellularLocation>
        <location evidence="2 15">Cytoplasm</location>
    </subcellularLocation>
</comment>
<dbReference type="GO" id="GO:0052657">
    <property type="term" value="F:guanine phosphoribosyltransferase activity"/>
    <property type="evidence" value="ECO:0007669"/>
    <property type="project" value="UniProtKB-ARBA"/>
</dbReference>
<evidence type="ECO:0000256" key="3">
    <source>
        <dbReference type="ARBA" id="ARBA00004669"/>
    </source>
</evidence>
<keyword evidence="11 15" id="KW-0547">Nucleotide-binding</keyword>
<evidence type="ECO:0000313" key="18">
    <source>
        <dbReference type="Proteomes" id="UP000033423"/>
    </source>
</evidence>
<comment type="similarity">
    <text evidence="4 15">Belongs to the purine/pyrimidine phosphoribosyltransferase family.</text>
</comment>
<evidence type="ECO:0000313" key="17">
    <source>
        <dbReference type="EMBL" id="KJU84763.1"/>
    </source>
</evidence>
<organism evidence="17 18">
    <name type="scientific">Candidatus Magnetobacterium bavaricum</name>
    <dbReference type="NCBI Taxonomy" id="29290"/>
    <lineage>
        <taxon>Bacteria</taxon>
        <taxon>Pseudomonadati</taxon>
        <taxon>Nitrospirota</taxon>
        <taxon>Thermodesulfovibrionia</taxon>
        <taxon>Thermodesulfovibrionales</taxon>
        <taxon>Candidatus Magnetobacteriaceae</taxon>
        <taxon>Candidatus Magnetobacterium</taxon>
    </lineage>
</organism>
<evidence type="ECO:0000256" key="1">
    <source>
        <dbReference type="ARBA" id="ARBA00001946"/>
    </source>
</evidence>
<dbReference type="Pfam" id="PF00156">
    <property type="entry name" value="Pribosyltran"/>
    <property type="match status" value="1"/>
</dbReference>
<reference evidence="17 18" key="1">
    <citation type="submission" date="2015-02" db="EMBL/GenBank/DDBJ databases">
        <title>Single-cell genomics of uncultivated deep-branching MTB reveals a conserved set of magnetosome genes.</title>
        <authorList>
            <person name="Kolinko S."/>
            <person name="Richter M."/>
            <person name="Glockner F.O."/>
            <person name="Brachmann A."/>
            <person name="Schuler D."/>
        </authorList>
    </citation>
    <scope>NUCLEOTIDE SEQUENCE [LARGE SCALE GENOMIC DNA]</scope>
    <source>
        <strain evidence="17">TM-1</strain>
    </source>
</reference>
<dbReference type="InterPro" id="IPR050408">
    <property type="entry name" value="HGPRT"/>
</dbReference>
<evidence type="ECO:0000256" key="14">
    <source>
        <dbReference type="ARBA" id="ARBA00049402"/>
    </source>
</evidence>
<dbReference type="EMBL" id="LACI01001303">
    <property type="protein sequence ID" value="KJU84763.1"/>
    <property type="molecule type" value="Genomic_DNA"/>
</dbReference>
<dbReference type="GO" id="GO:0004422">
    <property type="term" value="F:hypoxanthine phosphoribosyltransferase activity"/>
    <property type="evidence" value="ECO:0007669"/>
    <property type="project" value="InterPro"/>
</dbReference>
<evidence type="ECO:0000256" key="8">
    <source>
        <dbReference type="ARBA" id="ARBA00022679"/>
    </source>
</evidence>
<dbReference type="GO" id="GO:0005829">
    <property type="term" value="C:cytosol"/>
    <property type="evidence" value="ECO:0007669"/>
    <property type="project" value="TreeGrafter"/>
</dbReference>
<dbReference type="FunFam" id="3.40.50.2020:FF:000006">
    <property type="entry name" value="Hypoxanthine phosphoribosyltransferase"/>
    <property type="match status" value="1"/>
</dbReference>
<dbReference type="InterPro" id="IPR005904">
    <property type="entry name" value="Hxn_phspho_trans"/>
</dbReference>
<dbReference type="PANTHER" id="PTHR43340">
    <property type="entry name" value="HYPOXANTHINE-GUANINE PHOSPHORIBOSYLTRANSFERASE"/>
    <property type="match status" value="1"/>
</dbReference>
<dbReference type="Proteomes" id="UP000033423">
    <property type="component" value="Unassembled WGS sequence"/>
</dbReference>
<keyword evidence="10 15" id="KW-0660">Purine salvage</keyword>
<evidence type="ECO:0000256" key="9">
    <source>
        <dbReference type="ARBA" id="ARBA00022723"/>
    </source>
</evidence>
<evidence type="ECO:0000256" key="15">
    <source>
        <dbReference type="RuleBase" id="RU364099"/>
    </source>
</evidence>
<evidence type="ECO:0000256" key="7">
    <source>
        <dbReference type="ARBA" id="ARBA00022676"/>
    </source>
</evidence>
<evidence type="ECO:0000259" key="16">
    <source>
        <dbReference type="Pfam" id="PF00156"/>
    </source>
</evidence>
<evidence type="ECO:0000256" key="13">
    <source>
        <dbReference type="ARBA" id="ARBA00048811"/>
    </source>
</evidence>
<keyword evidence="12 15" id="KW-0460">Magnesium</keyword>
<evidence type="ECO:0000256" key="2">
    <source>
        <dbReference type="ARBA" id="ARBA00004496"/>
    </source>
</evidence>
<evidence type="ECO:0000256" key="5">
    <source>
        <dbReference type="ARBA" id="ARBA00011895"/>
    </source>
</evidence>
<keyword evidence="6 15" id="KW-0963">Cytoplasm</keyword>
<evidence type="ECO:0000256" key="6">
    <source>
        <dbReference type="ARBA" id="ARBA00022490"/>
    </source>
</evidence>
<keyword evidence="18" id="KW-1185">Reference proteome</keyword>
<comment type="caution">
    <text evidence="17">The sequence shown here is derived from an EMBL/GenBank/DDBJ whole genome shotgun (WGS) entry which is preliminary data.</text>
</comment>
<evidence type="ECO:0000256" key="12">
    <source>
        <dbReference type="ARBA" id="ARBA00022842"/>
    </source>
</evidence>
<comment type="pathway">
    <text evidence="3 15">Purine metabolism; IMP biosynthesis via salvage pathway; IMP from hypoxanthine: step 1/1.</text>
</comment>
<dbReference type="InterPro" id="IPR000836">
    <property type="entry name" value="PRTase_dom"/>
</dbReference>
<comment type="cofactor">
    <cofactor evidence="1 15">
        <name>Mg(2+)</name>
        <dbReference type="ChEBI" id="CHEBI:18420"/>
    </cofactor>
</comment>
<accession>A0A0F3GVT6</accession>
<dbReference type="PANTHER" id="PTHR43340:SF1">
    <property type="entry name" value="HYPOXANTHINE PHOSPHORIBOSYLTRANSFERASE"/>
    <property type="match status" value="1"/>
</dbReference>
<dbReference type="AlphaFoldDB" id="A0A0F3GVT6"/>
<keyword evidence="7 15" id="KW-0328">Glycosyltransferase</keyword>
<sequence length="173" mass="19642">MVIGKPLFTEEQIRVRVHELGKAINNDYKNKGFLAVGILKGACVFFSDLIRQIKGPLAMDFIIASSYVDTQTTGKVVVHYDIRQPIEGKDILLVEDIIDTGITLHYLREMLLQKGPNSLRICAFLDKKSRRVVDVPVDYVGFEIPDEFVIGYGVDYNDQFRNLPYISTLKKTT</sequence>
<dbReference type="UniPathway" id="UPA00591">
    <property type="reaction ID" value="UER00648"/>
</dbReference>
<name>A0A0F3GVT6_9BACT</name>
<dbReference type="GO" id="GO:0046100">
    <property type="term" value="P:hypoxanthine metabolic process"/>
    <property type="evidence" value="ECO:0007669"/>
    <property type="project" value="TreeGrafter"/>
</dbReference>
<keyword evidence="9 15" id="KW-0479">Metal-binding</keyword>